<keyword evidence="4" id="KW-1185">Reference proteome</keyword>
<dbReference type="Proteomes" id="UP000064844">
    <property type="component" value="Chromosome"/>
</dbReference>
<proteinExistence type="predicted"/>
<dbReference type="AlphaFoldDB" id="A0A0S2W7M4"/>
<dbReference type="KEGG" id="ibu:IB211_02966"/>
<feature type="transmembrane region" description="Helical" evidence="1">
    <location>
        <begin position="84"/>
        <end position="100"/>
    </location>
</feature>
<keyword evidence="1" id="KW-1133">Transmembrane helix</keyword>
<dbReference type="InterPro" id="IPR009936">
    <property type="entry name" value="DUF1468"/>
</dbReference>
<dbReference type="EMBL" id="CP011307">
    <property type="protein sequence ID" value="ALP95357.1"/>
    <property type="molecule type" value="Genomic_DNA"/>
</dbReference>
<evidence type="ECO:0000259" key="2">
    <source>
        <dbReference type="Pfam" id="PF07331"/>
    </source>
</evidence>
<feature type="transmembrane region" description="Helical" evidence="1">
    <location>
        <begin position="42"/>
        <end position="63"/>
    </location>
</feature>
<reference evidence="4" key="2">
    <citation type="submission" date="2015-04" db="EMBL/GenBank/DDBJ databases">
        <title>A butyrogenic pathway from the amino acid lysine in a human gut commensal.</title>
        <authorList>
            <person name="de Vos W.M."/>
            <person name="Bui N.T.P."/>
            <person name="Plugge C.M."/>
            <person name="Ritari J."/>
        </authorList>
    </citation>
    <scope>NUCLEOTIDE SEQUENCE [LARGE SCALE GENOMIC DNA]</scope>
    <source>
        <strain evidence="4">AF211</strain>
    </source>
</reference>
<gene>
    <name evidence="3" type="ORF">IB211_02966</name>
</gene>
<evidence type="ECO:0000256" key="1">
    <source>
        <dbReference type="SAM" id="Phobius"/>
    </source>
</evidence>
<dbReference type="Pfam" id="PF07331">
    <property type="entry name" value="TctB"/>
    <property type="match status" value="1"/>
</dbReference>
<protein>
    <recommendedName>
        <fullName evidence="2">DUF1468 domain-containing protein</fullName>
    </recommendedName>
</protein>
<accession>A0A0S2W7M4</accession>
<organism evidence="3 4">
    <name type="scientific">Intestinimonas butyriciproducens</name>
    <dbReference type="NCBI Taxonomy" id="1297617"/>
    <lineage>
        <taxon>Bacteria</taxon>
        <taxon>Bacillati</taxon>
        <taxon>Bacillota</taxon>
        <taxon>Clostridia</taxon>
        <taxon>Eubacteriales</taxon>
        <taxon>Intestinimonas</taxon>
    </lineage>
</organism>
<dbReference type="STRING" id="1297617.IB211_02966"/>
<feature type="domain" description="DUF1468" evidence="2">
    <location>
        <begin position="9"/>
        <end position="151"/>
    </location>
</feature>
<reference evidence="3 4" key="1">
    <citation type="journal article" date="2015" name="Nat. Commun.">
        <title>Production of butyrate from lysine and the Amadori product fructoselysine by a human gut commensal.</title>
        <authorList>
            <person name="Bui T.P."/>
            <person name="Ritari J."/>
            <person name="Boeren S."/>
            <person name="de Waard P."/>
            <person name="Plugge C.M."/>
            <person name="de Vos W.M."/>
        </authorList>
    </citation>
    <scope>NUCLEOTIDE SEQUENCE [LARGE SCALE GENOMIC DNA]</scope>
    <source>
        <strain evidence="3 4">AF211</strain>
    </source>
</reference>
<dbReference type="RefSeq" id="WP_058118458.1">
    <property type="nucleotide sequence ID" value="NZ_CP011307.1"/>
</dbReference>
<name>A0A0S2W7M4_9FIRM</name>
<keyword evidence="1" id="KW-0812">Transmembrane</keyword>
<evidence type="ECO:0000313" key="3">
    <source>
        <dbReference type="EMBL" id="ALP95357.1"/>
    </source>
</evidence>
<keyword evidence="1" id="KW-0472">Membrane</keyword>
<evidence type="ECO:0000313" key="4">
    <source>
        <dbReference type="Proteomes" id="UP000064844"/>
    </source>
</evidence>
<sequence length="152" mass="17245">MKKKYMDCISGAVLILFALWGWYETSTWKVSAASGSLSPRVYPRAVFTCILICGAIILGRTLFKMFLSKKDSAAELDRMIDMHLVNVAAVTVLTLVYIFALRAFGFLFTTPVFLFLAMLLFGERKWLRMVIISIVGTAVLYLFFVQIMSVRF</sequence>
<feature type="transmembrane region" description="Helical" evidence="1">
    <location>
        <begin position="129"/>
        <end position="149"/>
    </location>
</feature>